<dbReference type="PATRIC" id="fig|935700.4.peg.553"/>
<sequence>MVRLVVLLLLCAVPARADYVLNNLRFTLWHEAGHAVIDQMDVPIRGPEEAIADGFALMLAARLLGPDEMAQLLSDVAEQARRDAVDEVFDAWSPYMPGAQRVAWLICVGYGLSPSARPLARALGLPPQKESHCLDAARRITGGWDEILAAQGPHDGSTSFRAYGYDRTLRLLQEDLLRLNRTIRLPRQVPVVVERCGEDNAFYYPEEEEIVFCEEMLPALKARRTKTP</sequence>
<dbReference type="AlphaFoldDB" id="A0A0D1EKW1"/>
<evidence type="ECO:0000313" key="2">
    <source>
        <dbReference type="Proteomes" id="UP000032232"/>
    </source>
</evidence>
<dbReference type="Proteomes" id="UP000032232">
    <property type="component" value="Unassembled WGS sequence"/>
</dbReference>
<protein>
    <recommendedName>
        <fullName evidence="3">Metallopeptidase</fullName>
    </recommendedName>
</protein>
<organism evidence="1 2">
    <name type="scientific">Jannaschia aquimarina</name>
    <dbReference type="NCBI Taxonomy" id="935700"/>
    <lineage>
        <taxon>Bacteria</taxon>
        <taxon>Pseudomonadati</taxon>
        <taxon>Pseudomonadota</taxon>
        <taxon>Alphaproteobacteria</taxon>
        <taxon>Rhodobacterales</taxon>
        <taxon>Roseobacteraceae</taxon>
        <taxon>Jannaschia</taxon>
    </lineage>
</organism>
<comment type="caution">
    <text evidence="1">The sequence shown here is derived from an EMBL/GenBank/DDBJ whole genome shotgun (WGS) entry which is preliminary data.</text>
</comment>
<dbReference type="InterPro" id="IPR025644">
    <property type="entry name" value="DUF4344"/>
</dbReference>
<dbReference type="STRING" id="935700.jaqu_05220"/>
<dbReference type="RefSeq" id="WP_043917385.1">
    <property type="nucleotide sequence ID" value="NZ_FZPF01000002.1"/>
</dbReference>
<evidence type="ECO:0008006" key="3">
    <source>
        <dbReference type="Google" id="ProtNLM"/>
    </source>
</evidence>
<evidence type="ECO:0000313" key="1">
    <source>
        <dbReference type="EMBL" id="KIT17631.1"/>
    </source>
</evidence>
<accession>A0A0D1EKW1</accession>
<name>A0A0D1EKW1_9RHOB</name>
<reference evidence="1 2" key="1">
    <citation type="submission" date="2015-02" db="EMBL/GenBank/DDBJ databases">
        <title>Genome Sequence of Jannaschia aquimarina DSM28248, a member of the Roseobacter clade.</title>
        <authorList>
            <person name="Voget S."/>
            <person name="Daniel R."/>
        </authorList>
    </citation>
    <scope>NUCLEOTIDE SEQUENCE [LARGE SCALE GENOMIC DNA]</scope>
    <source>
        <strain evidence="1 2">GSW-M26</strain>
    </source>
</reference>
<dbReference type="EMBL" id="JYFE01000016">
    <property type="protein sequence ID" value="KIT17631.1"/>
    <property type="molecule type" value="Genomic_DNA"/>
</dbReference>
<keyword evidence="2" id="KW-1185">Reference proteome</keyword>
<proteinExistence type="predicted"/>
<dbReference type="Pfam" id="PF14247">
    <property type="entry name" value="DUF4344"/>
    <property type="match status" value="2"/>
</dbReference>
<dbReference type="OrthoDB" id="935695at2"/>
<gene>
    <name evidence="1" type="ORF">jaqu_05220</name>
</gene>